<reference evidence="3 4" key="1">
    <citation type="submission" date="2015-04" db="EMBL/GenBank/DDBJ databases">
        <title>The draft genome sequence of Erythrobacter marinus HWDM-33.</title>
        <authorList>
            <person name="Zhuang L."/>
            <person name="Liu Y."/>
            <person name="Shao Z."/>
        </authorList>
    </citation>
    <scope>NUCLEOTIDE SEQUENCE [LARGE SCALE GENOMIC DNA]</scope>
    <source>
        <strain evidence="3 4">HWDM-33</strain>
    </source>
</reference>
<dbReference type="Proteomes" id="UP000053455">
    <property type="component" value="Unassembled WGS sequence"/>
</dbReference>
<keyword evidence="2" id="KW-0732">Signal</keyword>
<feature type="signal peptide" evidence="2">
    <location>
        <begin position="1"/>
        <end position="22"/>
    </location>
</feature>
<protein>
    <recommendedName>
        <fullName evidence="5">DUF306 domain-containing protein</fullName>
    </recommendedName>
</protein>
<dbReference type="EMBL" id="LBHU01000001">
    <property type="protein sequence ID" value="KLI64936.1"/>
    <property type="molecule type" value="Genomic_DNA"/>
</dbReference>
<evidence type="ECO:0000313" key="4">
    <source>
        <dbReference type="Proteomes" id="UP000053455"/>
    </source>
</evidence>
<organism evidence="3 4">
    <name type="scientific">Aurantiacibacter marinus</name>
    <dbReference type="NCBI Taxonomy" id="874156"/>
    <lineage>
        <taxon>Bacteria</taxon>
        <taxon>Pseudomonadati</taxon>
        <taxon>Pseudomonadota</taxon>
        <taxon>Alphaproteobacteria</taxon>
        <taxon>Sphingomonadales</taxon>
        <taxon>Erythrobacteraceae</taxon>
        <taxon>Aurantiacibacter</taxon>
    </lineage>
</organism>
<feature type="region of interest" description="Disordered" evidence="1">
    <location>
        <begin position="21"/>
        <end position="64"/>
    </location>
</feature>
<dbReference type="PROSITE" id="PS51257">
    <property type="entry name" value="PROKAR_LIPOPROTEIN"/>
    <property type="match status" value="1"/>
</dbReference>
<name>A0A0H0XSH2_9SPHN</name>
<evidence type="ECO:0008006" key="5">
    <source>
        <dbReference type="Google" id="ProtNLM"/>
    </source>
</evidence>
<evidence type="ECO:0000256" key="1">
    <source>
        <dbReference type="SAM" id="MobiDB-lite"/>
    </source>
</evidence>
<evidence type="ECO:0000256" key="2">
    <source>
        <dbReference type="SAM" id="SignalP"/>
    </source>
</evidence>
<dbReference type="STRING" id="874156.GCA_001021555_00189"/>
<proteinExistence type="predicted"/>
<dbReference type="RefSeq" id="WP_047092805.1">
    <property type="nucleotide sequence ID" value="NZ_LBHU01000001.1"/>
</dbReference>
<sequence>MRIVLPAAATLLLTLSACSQNAPDTSAPSDGPQPGDATAPANASAGEEPAGQPGTDLPSNITPPNLLPPIALPVESIAGRWRLSSIDGETVPAAARTIFDIGCDRVEFGNCQLVAWNYQLAYGDLTLSRTEAITIDIAPKPLPCAAPFPPPVARAVGILDNARRVNRAGNGSITISSESGRMMLEPVS</sequence>
<gene>
    <name evidence="3" type="ORF">AAV99_05430</name>
</gene>
<accession>A0A0H0XSH2</accession>
<feature type="chain" id="PRO_5002589118" description="DUF306 domain-containing protein" evidence="2">
    <location>
        <begin position="23"/>
        <end position="188"/>
    </location>
</feature>
<keyword evidence="4" id="KW-1185">Reference proteome</keyword>
<evidence type="ECO:0000313" key="3">
    <source>
        <dbReference type="EMBL" id="KLI64936.1"/>
    </source>
</evidence>
<comment type="caution">
    <text evidence="3">The sequence shown here is derived from an EMBL/GenBank/DDBJ whole genome shotgun (WGS) entry which is preliminary data.</text>
</comment>
<dbReference type="AlphaFoldDB" id="A0A0H0XSH2"/>
<dbReference type="PATRIC" id="fig|874156.12.peg.1127"/>